<dbReference type="Proteomes" id="UP000834458">
    <property type="component" value="Unassembled WGS sequence"/>
</dbReference>
<evidence type="ECO:0000256" key="9">
    <source>
        <dbReference type="ARBA" id="ARBA00023304"/>
    </source>
</evidence>
<feature type="binding site" evidence="10">
    <location>
        <position position="42"/>
    </location>
    <ligand>
        <name>Mg(2+)</name>
        <dbReference type="ChEBI" id="CHEBI:18420"/>
    </ligand>
</feature>
<dbReference type="Gene3D" id="3.30.160.270">
    <property type="match status" value="1"/>
</dbReference>
<evidence type="ECO:0000256" key="10">
    <source>
        <dbReference type="HAMAP-Rule" id="MF_00572"/>
    </source>
</evidence>
<keyword evidence="12" id="KW-0012">Acyltransferase</keyword>
<organism evidence="12 13">
    <name type="scientific">Comamonas aquatica</name>
    <dbReference type="NCBI Taxonomy" id="225991"/>
    <lineage>
        <taxon>Bacteria</taxon>
        <taxon>Pseudomonadati</taxon>
        <taxon>Pseudomonadota</taxon>
        <taxon>Betaproteobacteria</taxon>
        <taxon>Burkholderiales</taxon>
        <taxon>Comamonadaceae</taxon>
        <taxon>Comamonas</taxon>
    </lineage>
</organism>
<evidence type="ECO:0000256" key="7">
    <source>
        <dbReference type="ARBA" id="ARBA00022679"/>
    </source>
</evidence>
<comment type="pathway">
    <text evidence="2 10">Amino-acid biosynthesis; L-leucine biosynthesis; L-leucine from 3-methyl-2-oxobutanoate: step 1/4.</text>
</comment>
<evidence type="ECO:0000256" key="2">
    <source>
        <dbReference type="ARBA" id="ARBA00004689"/>
    </source>
</evidence>
<dbReference type="InterPro" id="IPR036230">
    <property type="entry name" value="LeuA_allosteric_dom_sf"/>
</dbReference>
<keyword evidence="8 10" id="KW-0479">Metal-binding</keyword>
<dbReference type="NCBIfam" id="NF002991">
    <property type="entry name" value="PRK03739.1"/>
    <property type="match status" value="1"/>
</dbReference>
<accession>A0AA35D4H3</accession>
<comment type="caution">
    <text evidence="12">The sequence shown here is derived from an EMBL/GenBank/DDBJ whole genome shotgun (WGS) entry which is preliminary data.</text>
</comment>
<dbReference type="InterPro" id="IPR013785">
    <property type="entry name" value="Aldolase_TIM"/>
</dbReference>
<protein>
    <recommendedName>
        <fullName evidence="4 10">2-isopropylmalate synthase</fullName>
        <ecNumber evidence="4 10">2.3.3.13</ecNumber>
    </recommendedName>
    <alternativeName>
        <fullName evidence="10">Alpha-IPM synthase</fullName>
    </alternativeName>
    <alternativeName>
        <fullName evidence="10">Alpha-isopropylmalate synthase</fullName>
    </alternativeName>
</protein>
<proteinExistence type="inferred from homology"/>
<feature type="binding site" evidence="10">
    <location>
        <position position="248"/>
    </location>
    <ligand>
        <name>Mg(2+)</name>
        <dbReference type="ChEBI" id="CHEBI:18420"/>
    </ligand>
</feature>
<dbReference type="GO" id="GO:0003985">
    <property type="term" value="F:acetyl-CoA C-acetyltransferase activity"/>
    <property type="evidence" value="ECO:0007669"/>
    <property type="project" value="UniProtKB-UniRule"/>
</dbReference>
<keyword evidence="6 10" id="KW-0028">Amino-acid biosynthesis</keyword>
<feature type="binding site" evidence="10">
    <location>
        <position position="246"/>
    </location>
    <ligand>
        <name>Mg(2+)</name>
        <dbReference type="ChEBI" id="CHEBI:18420"/>
    </ligand>
</feature>
<evidence type="ECO:0000313" key="13">
    <source>
        <dbReference type="Proteomes" id="UP000834458"/>
    </source>
</evidence>
<evidence type="ECO:0000256" key="4">
    <source>
        <dbReference type="ARBA" id="ARBA00012973"/>
    </source>
</evidence>
<dbReference type="GO" id="GO:0000287">
    <property type="term" value="F:magnesium ion binding"/>
    <property type="evidence" value="ECO:0007669"/>
    <property type="project" value="UniProtKB-UniRule"/>
</dbReference>
<evidence type="ECO:0000256" key="6">
    <source>
        <dbReference type="ARBA" id="ARBA00022605"/>
    </source>
</evidence>
<comment type="similarity">
    <text evidence="3 10">Belongs to the alpha-IPM synthase/homocitrate synthase family. LeuA type 2 subfamily.</text>
</comment>
<comment type="catalytic activity">
    <reaction evidence="1 10">
        <text>3-methyl-2-oxobutanoate + acetyl-CoA + H2O = (2S)-2-isopropylmalate + CoA + H(+)</text>
        <dbReference type="Rhea" id="RHEA:21524"/>
        <dbReference type="ChEBI" id="CHEBI:1178"/>
        <dbReference type="ChEBI" id="CHEBI:11851"/>
        <dbReference type="ChEBI" id="CHEBI:15377"/>
        <dbReference type="ChEBI" id="CHEBI:15378"/>
        <dbReference type="ChEBI" id="CHEBI:57287"/>
        <dbReference type="ChEBI" id="CHEBI:57288"/>
        <dbReference type="EC" id="2.3.3.13"/>
    </reaction>
</comment>
<dbReference type="PROSITE" id="PS00815">
    <property type="entry name" value="AIPM_HOMOCIT_SYNTH_1"/>
    <property type="match status" value="1"/>
</dbReference>
<name>A0AA35D4H3_9BURK</name>
<dbReference type="InterPro" id="IPR002034">
    <property type="entry name" value="AIPM/Hcit_synth_CS"/>
</dbReference>
<reference evidence="12" key="1">
    <citation type="submission" date="2020-05" db="EMBL/GenBank/DDBJ databases">
        <authorList>
            <person name="Delgado-Blas J."/>
        </authorList>
    </citation>
    <scope>NUCLEOTIDE SEQUENCE</scope>
    <source>
        <strain evidence="12">BB1454</strain>
    </source>
</reference>
<evidence type="ECO:0000256" key="8">
    <source>
        <dbReference type="ARBA" id="ARBA00022723"/>
    </source>
</evidence>
<dbReference type="HAMAP" id="MF_00572">
    <property type="entry name" value="LeuA_type2"/>
    <property type="match status" value="1"/>
</dbReference>
<comment type="subunit">
    <text evidence="10">Homodimer.</text>
</comment>
<dbReference type="SUPFAM" id="SSF51569">
    <property type="entry name" value="Aldolase"/>
    <property type="match status" value="1"/>
</dbReference>
<evidence type="ECO:0000256" key="3">
    <source>
        <dbReference type="ARBA" id="ARBA00009767"/>
    </source>
</evidence>
<evidence type="ECO:0000256" key="1">
    <source>
        <dbReference type="ARBA" id="ARBA00000064"/>
    </source>
</evidence>
<dbReference type="CDD" id="cd07942">
    <property type="entry name" value="DRE_TIM_LeuA"/>
    <property type="match status" value="1"/>
</dbReference>
<dbReference type="Pfam" id="PF22615">
    <property type="entry name" value="IPMS_D2"/>
    <property type="match status" value="1"/>
</dbReference>
<comment type="subcellular location">
    <subcellularLocation>
        <location evidence="10">Cytoplasm</location>
    </subcellularLocation>
</comment>
<feature type="domain" description="2-isopropylmalate synthase LeuA allosteric (dimerisation)" evidence="11">
    <location>
        <begin position="422"/>
        <end position="550"/>
    </location>
</feature>
<dbReference type="GO" id="GO:0005737">
    <property type="term" value="C:cytoplasm"/>
    <property type="evidence" value="ECO:0007669"/>
    <property type="project" value="UniProtKB-SubCell"/>
</dbReference>
<gene>
    <name evidence="10 12" type="primary">leuA</name>
    <name evidence="12" type="ORF">GHA_00619</name>
</gene>
<evidence type="ECO:0000313" key="12">
    <source>
        <dbReference type="EMBL" id="CAB5666550.1"/>
    </source>
</evidence>
<dbReference type="AlphaFoldDB" id="A0AA35D4H3"/>
<keyword evidence="5 10" id="KW-0432">Leucine biosynthesis</keyword>
<dbReference type="PROSITE" id="PS00816">
    <property type="entry name" value="AIPM_HOMOCIT_SYNTH_2"/>
    <property type="match status" value="1"/>
</dbReference>
<dbReference type="NCBIfam" id="TIGR00970">
    <property type="entry name" value="leuA_yeast"/>
    <property type="match status" value="1"/>
</dbReference>
<dbReference type="InterPro" id="IPR005668">
    <property type="entry name" value="IPM_Synthase"/>
</dbReference>
<evidence type="ECO:0000259" key="11">
    <source>
        <dbReference type="SMART" id="SM00917"/>
    </source>
</evidence>
<dbReference type="InterPro" id="IPR054692">
    <property type="entry name" value="LeuA-like_post-cat"/>
</dbReference>
<dbReference type="EC" id="2.3.3.13" evidence="4 10"/>
<keyword evidence="7 10" id="KW-0808">Transferase</keyword>
<comment type="function">
    <text evidence="10">Catalyzes the condensation of the acetyl group of acetyl-CoA with 3-methyl-2-oxobutanoate (2-ketoisovalerate) to form 3-carboxy-3-hydroxy-4-methylpentanoate (2-isopropylmalate).</text>
</comment>
<dbReference type="PANTHER" id="PTHR46911:SF1">
    <property type="entry name" value="2-ISOPROPYLMALATE SYNTHASE"/>
    <property type="match status" value="1"/>
</dbReference>
<keyword evidence="10" id="KW-0963">Cytoplasm</keyword>
<dbReference type="EMBL" id="CAHPSC010000005">
    <property type="protein sequence ID" value="CAB5666550.1"/>
    <property type="molecule type" value="Genomic_DNA"/>
</dbReference>
<dbReference type="InterPro" id="IPR013709">
    <property type="entry name" value="2-isopropylmalate_synth_dimer"/>
</dbReference>
<comment type="cofactor">
    <cofactor evidence="10">
        <name>Mg(2+)</name>
        <dbReference type="ChEBI" id="CHEBI:18420"/>
    </cofactor>
</comment>
<dbReference type="PANTHER" id="PTHR46911">
    <property type="match status" value="1"/>
</dbReference>
<dbReference type="GO" id="GO:0009098">
    <property type="term" value="P:L-leucine biosynthetic process"/>
    <property type="evidence" value="ECO:0007669"/>
    <property type="project" value="UniProtKB-UniRule"/>
</dbReference>
<dbReference type="Gene3D" id="3.20.20.70">
    <property type="entry name" value="Aldolase class I"/>
    <property type="match status" value="1"/>
</dbReference>
<dbReference type="InterPro" id="IPR039371">
    <property type="entry name" value="LeuA_N_DRE-TIM"/>
</dbReference>
<dbReference type="SUPFAM" id="SSF89000">
    <property type="entry name" value="post-HMGL domain-like"/>
    <property type="match status" value="1"/>
</dbReference>
<dbReference type="GO" id="GO:0003852">
    <property type="term" value="F:2-isopropylmalate synthase activity"/>
    <property type="evidence" value="ECO:0007669"/>
    <property type="project" value="UniProtKB-UniRule"/>
</dbReference>
<keyword evidence="9 10" id="KW-0100">Branched-chain amino acid biosynthesis</keyword>
<dbReference type="InterPro" id="IPR000891">
    <property type="entry name" value="PYR_CT"/>
</dbReference>
<dbReference type="SMART" id="SM00917">
    <property type="entry name" value="LeuA_dimer"/>
    <property type="match status" value="1"/>
</dbReference>
<dbReference type="SUPFAM" id="SSF110921">
    <property type="entry name" value="2-isopropylmalate synthase LeuA, allosteric (dimerisation) domain"/>
    <property type="match status" value="1"/>
</dbReference>
<evidence type="ECO:0000256" key="5">
    <source>
        <dbReference type="ARBA" id="ARBA00022430"/>
    </source>
</evidence>
<dbReference type="Pfam" id="PF08502">
    <property type="entry name" value="LeuA_dimer"/>
    <property type="match status" value="1"/>
</dbReference>
<sequence length="557" mass="62451">MSMLQNPASKYRPFVPVRLTDRTWPDATITKPPVWCSVDLRDGNQALIEPMDIERKIRMFEQLVKIGFKEIEVGFPSASQIEFDFMRKLIEEKRIPDDVTVQVLTQAREHLIRRTFEALEGVPRAIVHLYNATAPVMRRVVLGMSEDEIVELARSNAQLFKDIAADHPNTDWTFEYSPEMYSDTEVEFSKRVIDAVTDVWQPTPQKKCIINLPTTVEHSSPNIFADMVEWTHRHVNRRDSIVLSVHPHNDRGTGTATAEMALLAGADRLEGCLFGNGERTGNLDVVNVALNMYIQGINPGLDFSDIDGIRATVEYCNQLPVHPRHPYVGELVYTSFSGSHQDAIKKAFSARQEGDIWDMPYLPIDPKDLGRSYEAVIRVNSQSGKGGISYLLEAEYGLQLPRRLQIEFSQVVQREMDALGTEFTANHLWQIFRKEFGMDVAQAPQYRLAEENGEVTLNAKLHWDGQERVLEGKGTGPIDAFVQALSQSLDRSVRVMNYSEHAVGEGANAQAVAYVEVRVDDSHTVFGVGMDANIVSASIRAILSGVRRAPAVQTAAA</sequence>
<keyword evidence="10" id="KW-0460">Magnesium</keyword>
<dbReference type="Pfam" id="PF00682">
    <property type="entry name" value="HMGL-like"/>
    <property type="match status" value="1"/>
</dbReference>
<feature type="binding site" evidence="10">
    <location>
        <position position="282"/>
    </location>
    <ligand>
        <name>Mg(2+)</name>
        <dbReference type="ChEBI" id="CHEBI:18420"/>
    </ligand>
</feature>
<feature type="region of interest" description="Regulatory domain" evidence="10">
    <location>
        <begin position="439"/>
        <end position="557"/>
    </location>
</feature>